<dbReference type="PRINTS" id="PR00038">
    <property type="entry name" value="HTHLUXR"/>
</dbReference>
<dbReference type="Pfam" id="PF00196">
    <property type="entry name" value="GerE"/>
    <property type="match status" value="1"/>
</dbReference>
<keyword evidence="6" id="KW-1185">Reference proteome</keyword>
<evidence type="ECO:0000259" key="4">
    <source>
        <dbReference type="PROSITE" id="PS50043"/>
    </source>
</evidence>
<dbReference type="InterPro" id="IPR036388">
    <property type="entry name" value="WH-like_DNA-bd_sf"/>
</dbReference>
<sequence length="199" mass="21971">MMRHINIGLLLPSVIQASGMASILRRFQDGNVTVKDISALNYLEEIAAFHPSVLIVDPAVIGIDWSVLKSASSHPLKLIALLCQQYPQGLLKWFDDTFSIYDPADSIIDIMRRNIDSEDADDRGKDLSPREKEVIVGIVKGLSNKEIASEMGVSVNTVMTHRRNIAAKLHIHTPAGLTIYAIVSNLVKLDEIKADMGRL</sequence>
<keyword evidence="3" id="KW-0804">Transcription</keyword>
<evidence type="ECO:0000256" key="1">
    <source>
        <dbReference type="ARBA" id="ARBA00023015"/>
    </source>
</evidence>
<dbReference type="GeneID" id="82525286"/>
<dbReference type="Gene3D" id="1.10.10.10">
    <property type="entry name" value="Winged helix-like DNA-binding domain superfamily/Winged helix DNA-binding domain"/>
    <property type="match status" value="1"/>
</dbReference>
<dbReference type="SUPFAM" id="SSF46894">
    <property type="entry name" value="C-terminal effector domain of the bipartite response regulators"/>
    <property type="match status" value="1"/>
</dbReference>
<evidence type="ECO:0000256" key="3">
    <source>
        <dbReference type="ARBA" id="ARBA00023163"/>
    </source>
</evidence>
<dbReference type="SMART" id="SM00421">
    <property type="entry name" value="HTH_LUXR"/>
    <property type="match status" value="1"/>
</dbReference>
<gene>
    <name evidence="5" type="ORF">C5O23_02845</name>
</gene>
<dbReference type="PROSITE" id="PS00622">
    <property type="entry name" value="HTH_LUXR_1"/>
    <property type="match status" value="1"/>
</dbReference>
<dbReference type="GO" id="GO:0006355">
    <property type="term" value="P:regulation of DNA-templated transcription"/>
    <property type="evidence" value="ECO:0007669"/>
    <property type="project" value="InterPro"/>
</dbReference>
<keyword evidence="1" id="KW-0805">Transcription regulation</keyword>
<dbReference type="GO" id="GO:0003677">
    <property type="term" value="F:DNA binding"/>
    <property type="evidence" value="ECO:0007669"/>
    <property type="project" value="UniProtKB-KW"/>
</dbReference>
<evidence type="ECO:0000313" key="6">
    <source>
        <dbReference type="Proteomes" id="UP000244905"/>
    </source>
</evidence>
<proteinExistence type="predicted"/>
<name>A0A2V1IM16_9BACT</name>
<evidence type="ECO:0000313" key="5">
    <source>
        <dbReference type="EMBL" id="PWB03667.1"/>
    </source>
</evidence>
<dbReference type="PANTHER" id="PTHR44688">
    <property type="entry name" value="DNA-BINDING TRANSCRIPTIONAL ACTIVATOR DEVR_DOSR"/>
    <property type="match status" value="1"/>
</dbReference>
<dbReference type="PROSITE" id="PS50043">
    <property type="entry name" value="HTH_LUXR_2"/>
    <property type="match status" value="1"/>
</dbReference>
<dbReference type="AlphaFoldDB" id="A0A2V1IM16"/>
<keyword evidence="2 5" id="KW-0238">DNA-binding</keyword>
<evidence type="ECO:0000256" key="2">
    <source>
        <dbReference type="ARBA" id="ARBA00023125"/>
    </source>
</evidence>
<dbReference type="InterPro" id="IPR016032">
    <property type="entry name" value="Sig_transdc_resp-reg_C-effctor"/>
</dbReference>
<feature type="domain" description="HTH luxR-type" evidence="4">
    <location>
        <begin position="120"/>
        <end position="185"/>
    </location>
</feature>
<organism evidence="5 6">
    <name type="scientific">Duncaniella muris</name>
    <dbReference type="NCBI Taxonomy" id="2094150"/>
    <lineage>
        <taxon>Bacteria</taxon>
        <taxon>Pseudomonadati</taxon>
        <taxon>Bacteroidota</taxon>
        <taxon>Bacteroidia</taxon>
        <taxon>Bacteroidales</taxon>
        <taxon>Muribaculaceae</taxon>
        <taxon>Duncaniella</taxon>
    </lineage>
</organism>
<comment type="caution">
    <text evidence="5">The sequence shown here is derived from an EMBL/GenBank/DDBJ whole genome shotgun (WGS) entry which is preliminary data.</text>
</comment>
<reference evidence="6" key="1">
    <citation type="submission" date="2018-02" db="EMBL/GenBank/DDBJ databases">
        <authorList>
            <person name="Clavel T."/>
            <person name="Strowig T."/>
        </authorList>
    </citation>
    <scope>NUCLEOTIDE SEQUENCE [LARGE SCALE GENOMIC DNA]</scope>
    <source>
        <strain evidence="6">DSM 103720</strain>
    </source>
</reference>
<protein>
    <submittedName>
        <fullName evidence="5">DNA-binding response regulator</fullName>
    </submittedName>
</protein>
<dbReference type="RefSeq" id="WP_107031449.1">
    <property type="nucleotide sequence ID" value="NZ_CAONIQ010000020.1"/>
</dbReference>
<accession>A0A2V1IM16</accession>
<dbReference type="PANTHER" id="PTHR44688:SF16">
    <property type="entry name" value="DNA-BINDING TRANSCRIPTIONAL ACTIVATOR DEVR_DOSR"/>
    <property type="match status" value="1"/>
</dbReference>
<dbReference type="InterPro" id="IPR000792">
    <property type="entry name" value="Tscrpt_reg_LuxR_C"/>
</dbReference>
<dbReference type="CDD" id="cd06170">
    <property type="entry name" value="LuxR_C_like"/>
    <property type="match status" value="1"/>
</dbReference>
<dbReference type="EMBL" id="PUEC01000004">
    <property type="protein sequence ID" value="PWB03667.1"/>
    <property type="molecule type" value="Genomic_DNA"/>
</dbReference>
<dbReference type="Proteomes" id="UP000244905">
    <property type="component" value="Unassembled WGS sequence"/>
</dbReference>